<dbReference type="InterPro" id="IPR008915">
    <property type="entry name" value="Peptidase_M50"/>
</dbReference>
<dbReference type="SUPFAM" id="SSF50156">
    <property type="entry name" value="PDZ domain-like"/>
    <property type="match status" value="1"/>
</dbReference>
<evidence type="ECO:0000313" key="14">
    <source>
        <dbReference type="Proteomes" id="UP000013893"/>
    </source>
</evidence>
<comment type="subcellular location">
    <subcellularLocation>
        <location evidence="2">Membrane</location>
        <topology evidence="2">Multi-pass membrane protein</topology>
    </subcellularLocation>
</comment>
<dbReference type="RefSeq" id="WP_015641902.1">
    <property type="nucleotide sequence ID" value="NC_021219.1"/>
</dbReference>
<dbReference type="EMBL" id="CP005957">
    <property type="protein sequence ID" value="AGL62452.1"/>
    <property type="molecule type" value="Genomic_DNA"/>
</dbReference>
<keyword evidence="8 11" id="KW-1133">Transmembrane helix</keyword>
<evidence type="ECO:0000256" key="9">
    <source>
        <dbReference type="ARBA" id="ARBA00023049"/>
    </source>
</evidence>
<feature type="transmembrane region" description="Helical" evidence="11">
    <location>
        <begin position="6"/>
        <end position="24"/>
    </location>
</feature>
<feature type="transmembrane region" description="Helical" evidence="11">
    <location>
        <begin position="311"/>
        <end position="331"/>
    </location>
</feature>
<sequence length="387" mass="41365">METVIGIIVGLLIITFLVVVHELGHALVARRNGVIVEEFGIGFPPKIWGRKVKKSPLGNNVLFSINLLPLGGFVKLQGEHDSDKKKGDYGAASFWQKTNILLAGVAMNWAVAVVLFTILAAIGIPKIIPNQFSIPADTTVLNQPVEIVSVGKESPAEKAGLRSGDKILRFADAPLEQKSALATLAEQHKGEKVSVVYSRGGTEYTTSATLRADNADKKGYLGVTSAQQELVRSTWSAPVVGVGLTAQLSWVTLQGVGDLLVKAVTNIALQLSPDEKTRQDASQTLSSIGDGVAGPVGIYGVIFPAAEKAGFVHLVLLSAIISLTLAVMNILPIPALDGGRWFVTWLYRLRKKVLTQEIEEKIHGIGFMVLMALVVLVTIADIGKLRG</sequence>
<dbReference type="GO" id="GO:0016020">
    <property type="term" value="C:membrane"/>
    <property type="evidence" value="ECO:0007669"/>
    <property type="project" value="UniProtKB-SubCell"/>
</dbReference>
<proteinExistence type="inferred from homology"/>
<dbReference type="InterPro" id="IPR004387">
    <property type="entry name" value="Pept_M50_Zn"/>
</dbReference>
<evidence type="ECO:0000256" key="8">
    <source>
        <dbReference type="ARBA" id="ARBA00022989"/>
    </source>
</evidence>
<comment type="cofactor">
    <cofactor evidence="1">
        <name>Zn(2+)</name>
        <dbReference type="ChEBI" id="CHEBI:29105"/>
    </cofactor>
</comment>
<evidence type="ECO:0000256" key="6">
    <source>
        <dbReference type="ARBA" id="ARBA00022801"/>
    </source>
</evidence>
<dbReference type="SMART" id="SM00228">
    <property type="entry name" value="PDZ"/>
    <property type="match status" value="1"/>
</dbReference>
<evidence type="ECO:0000256" key="2">
    <source>
        <dbReference type="ARBA" id="ARBA00004141"/>
    </source>
</evidence>
<keyword evidence="4" id="KW-0645">Protease</keyword>
<evidence type="ECO:0000256" key="10">
    <source>
        <dbReference type="ARBA" id="ARBA00023136"/>
    </source>
</evidence>
<keyword evidence="7" id="KW-0862">Zinc</keyword>
<evidence type="ECO:0000256" key="4">
    <source>
        <dbReference type="ARBA" id="ARBA00022670"/>
    </source>
</evidence>
<keyword evidence="5 11" id="KW-0812">Transmembrane</keyword>
<keyword evidence="6" id="KW-0378">Hydrolase</keyword>
<dbReference type="AlphaFoldDB" id="R4PXF9"/>
<dbReference type="Pfam" id="PF17820">
    <property type="entry name" value="PDZ_6"/>
    <property type="match status" value="1"/>
</dbReference>
<feature type="domain" description="PDZ" evidence="12">
    <location>
        <begin position="112"/>
        <end position="201"/>
    </location>
</feature>
<evidence type="ECO:0000256" key="11">
    <source>
        <dbReference type="SAM" id="Phobius"/>
    </source>
</evidence>
<dbReference type="InterPro" id="IPR036034">
    <property type="entry name" value="PDZ_sf"/>
</dbReference>
<feature type="transmembrane region" description="Helical" evidence="11">
    <location>
        <begin position="362"/>
        <end position="382"/>
    </location>
</feature>
<evidence type="ECO:0000313" key="13">
    <source>
        <dbReference type="EMBL" id="AGL62452.1"/>
    </source>
</evidence>
<dbReference type="KEGG" id="saal:L336_0750"/>
<keyword evidence="9" id="KW-0482">Metalloprotease</keyword>
<dbReference type="OrthoDB" id="9782003at2"/>
<keyword evidence="10 11" id="KW-0472">Membrane</keyword>
<evidence type="ECO:0000256" key="5">
    <source>
        <dbReference type="ARBA" id="ARBA00022692"/>
    </source>
</evidence>
<dbReference type="InterPro" id="IPR041489">
    <property type="entry name" value="PDZ_6"/>
</dbReference>
<dbReference type="Pfam" id="PF02163">
    <property type="entry name" value="Peptidase_M50"/>
    <property type="match status" value="1"/>
</dbReference>
<dbReference type="GO" id="GO:0004222">
    <property type="term" value="F:metalloendopeptidase activity"/>
    <property type="evidence" value="ECO:0007669"/>
    <property type="project" value="InterPro"/>
</dbReference>
<organism evidence="13 14">
    <name type="scientific">Candidatus Saccharimonas aalborgensis</name>
    <dbReference type="NCBI Taxonomy" id="1332188"/>
    <lineage>
        <taxon>Bacteria</taxon>
        <taxon>Candidatus Saccharimonadota</taxon>
        <taxon>Candidatus Saccharimonadia</taxon>
        <taxon>Candidatus Saccharimonadales</taxon>
        <taxon>Candidatus Saccharimonadaceae</taxon>
        <taxon>Candidatus Saccharimonas</taxon>
    </lineage>
</organism>
<comment type="similarity">
    <text evidence="3">Belongs to the peptidase M50B family.</text>
</comment>
<accession>R4PXF9</accession>
<dbReference type="PATRIC" id="fig|1332188.3.peg.739"/>
<evidence type="ECO:0000256" key="1">
    <source>
        <dbReference type="ARBA" id="ARBA00001947"/>
    </source>
</evidence>
<dbReference type="HOGENOM" id="CLU_025778_1_3_0"/>
<dbReference type="PANTHER" id="PTHR42837:SF2">
    <property type="entry name" value="MEMBRANE METALLOPROTEASE ARASP2, CHLOROPLASTIC-RELATED"/>
    <property type="match status" value="1"/>
</dbReference>
<gene>
    <name evidence="13" type="ORF">L336_0750</name>
</gene>
<dbReference type="PANTHER" id="PTHR42837">
    <property type="entry name" value="REGULATOR OF SIGMA-E PROTEASE RSEP"/>
    <property type="match status" value="1"/>
</dbReference>
<dbReference type="GO" id="GO:0006508">
    <property type="term" value="P:proteolysis"/>
    <property type="evidence" value="ECO:0007669"/>
    <property type="project" value="UniProtKB-KW"/>
</dbReference>
<keyword evidence="14" id="KW-1185">Reference proteome</keyword>
<dbReference type="Proteomes" id="UP000013893">
    <property type="component" value="Chromosome"/>
</dbReference>
<name>R4PXF9_9BACT</name>
<protein>
    <recommendedName>
        <fullName evidence="12">PDZ domain-containing protein</fullName>
    </recommendedName>
</protein>
<evidence type="ECO:0000256" key="3">
    <source>
        <dbReference type="ARBA" id="ARBA00007931"/>
    </source>
</evidence>
<dbReference type="Gene3D" id="2.30.42.10">
    <property type="match status" value="1"/>
</dbReference>
<evidence type="ECO:0000256" key="7">
    <source>
        <dbReference type="ARBA" id="ARBA00022833"/>
    </source>
</evidence>
<evidence type="ECO:0000259" key="12">
    <source>
        <dbReference type="SMART" id="SM00228"/>
    </source>
</evidence>
<feature type="transmembrane region" description="Helical" evidence="11">
    <location>
        <begin position="100"/>
        <end position="124"/>
    </location>
</feature>
<dbReference type="CDD" id="cd06163">
    <property type="entry name" value="S2P-M50_PDZ_RseP-like"/>
    <property type="match status" value="1"/>
</dbReference>
<dbReference type="InterPro" id="IPR001478">
    <property type="entry name" value="PDZ"/>
</dbReference>
<dbReference type="STRING" id="1332188.L336_0750"/>
<reference evidence="13 14" key="1">
    <citation type="journal article" date="2013" name="Nat. Biotechnol.">
        <title>Genome sequences of rare, uncultured bacteria obtained by differential coverage binning of multiple metagenomes.</title>
        <authorList>
            <person name="Albertsen M."/>
            <person name="Hugenholtz P."/>
            <person name="Skarshewski A."/>
            <person name="Nielsen K.L."/>
            <person name="Tyson G.W."/>
            <person name="Nielsen P.H."/>
        </authorList>
    </citation>
    <scope>NUCLEOTIDE SEQUENCE [LARGE SCALE GENOMIC DNA]</scope>
    <source>
        <strain evidence="13">TM71</strain>
    </source>
</reference>